<evidence type="ECO:0000313" key="4">
    <source>
        <dbReference type="EMBL" id="CAL1576099.1"/>
    </source>
</evidence>
<sequence length="80" mass="9698">MKHSSSTEDHRRMNHLLINRRQGENPFLIKETKEMKPLINRRPRTMNTSSSTEDQGENHLLINRRTKEMNHLLINRRPRR</sequence>
<dbReference type="AlphaFoldDB" id="A0AAV2JLF4"/>
<feature type="region of interest" description="Disordered" evidence="1">
    <location>
        <begin position="1"/>
        <end position="80"/>
    </location>
</feature>
<evidence type="ECO:0000313" key="5">
    <source>
        <dbReference type="EMBL" id="CAL1577413.1"/>
    </source>
</evidence>
<evidence type="ECO:0000313" key="7">
    <source>
        <dbReference type="EMBL" id="CAL1578945.1"/>
    </source>
</evidence>
<dbReference type="Proteomes" id="UP001497482">
    <property type="component" value="Chromosome 11"/>
</dbReference>
<keyword evidence="9" id="KW-1185">Reference proteome</keyword>
<dbReference type="Proteomes" id="UP001497482">
    <property type="component" value="Chromosome 13"/>
</dbReference>
<gene>
    <name evidence="6" type="ORF">KC01_LOCUS10020</name>
    <name evidence="7" type="ORF">KC01_LOCUS10045</name>
    <name evidence="8" type="ORF">KC01_LOCUS15378</name>
    <name evidence="2" type="ORF">KC01_LOCUS4400</name>
    <name evidence="3" type="ORF">KC01_LOCUS4448</name>
    <name evidence="4" type="ORF">KC01_LOCUS7554</name>
    <name evidence="5" type="ORF">KC01_LOCUS8766</name>
</gene>
<reference evidence="4 9" key="1">
    <citation type="submission" date="2024-04" db="EMBL/GenBank/DDBJ databases">
        <authorList>
            <person name="Waldvogel A.-M."/>
            <person name="Schoenle A."/>
        </authorList>
    </citation>
    <scope>NUCLEOTIDE SEQUENCE [LARGE SCALE GENOMIC DNA]</scope>
</reference>
<dbReference type="Proteomes" id="UP001497482">
    <property type="component" value="Chromosome 16"/>
</dbReference>
<evidence type="ECO:0000256" key="1">
    <source>
        <dbReference type="SAM" id="MobiDB-lite"/>
    </source>
</evidence>
<evidence type="ECO:0000313" key="9">
    <source>
        <dbReference type="Proteomes" id="UP001497482"/>
    </source>
</evidence>
<name>A0AAV2JLF4_KNICA</name>
<dbReference type="EMBL" id="OZ035835">
    <property type="protein sequence ID" value="CAL1577413.1"/>
    <property type="molecule type" value="Genomic_DNA"/>
</dbReference>
<evidence type="ECO:0000313" key="8">
    <source>
        <dbReference type="EMBL" id="CAL1585133.1"/>
    </source>
</evidence>
<feature type="compositionally biased region" description="Basic and acidic residues" evidence="1">
    <location>
        <begin position="1"/>
        <end position="11"/>
    </location>
</feature>
<dbReference type="Proteomes" id="UP001497482">
    <property type="component" value="Chromosome 12"/>
</dbReference>
<organism evidence="4 9">
    <name type="scientific">Knipowitschia caucasica</name>
    <name type="common">Caucasian dwarf goby</name>
    <name type="synonym">Pomatoschistus caucasicus</name>
    <dbReference type="NCBI Taxonomy" id="637954"/>
    <lineage>
        <taxon>Eukaryota</taxon>
        <taxon>Metazoa</taxon>
        <taxon>Chordata</taxon>
        <taxon>Craniata</taxon>
        <taxon>Vertebrata</taxon>
        <taxon>Euteleostomi</taxon>
        <taxon>Actinopterygii</taxon>
        <taxon>Neopterygii</taxon>
        <taxon>Teleostei</taxon>
        <taxon>Neoteleostei</taxon>
        <taxon>Acanthomorphata</taxon>
        <taxon>Gobiaria</taxon>
        <taxon>Gobiiformes</taxon>
        <taxon>Gobioidei</taxon>
        <taxon>Gobiidae</taxon>
        <taxon>Gobiinae</taxon>
        <taxon>Knipowitschia</taxon>
    </lineage>
</organism>
<dbReference type="EMBL" id="OZ035836">
    <property type="protein sequence ID" value="CAL1578917.1"/>
    <property type="molecule type" value="Genomic_DNA"/>
</dbReference>
<dbReference type="Proteomes" id="UP001497482">
    <property type="component" value="Chromosome 14"/>
</dbReference>
<dbReference type="EMBL" id="OZ035833">
    <property type="protein sequence ID" value="CAL1572361.1"/>
    <property type="molecule type" value="Genomic_DNA"/>
</dbReference>
<dbReference type="EMBL" id="OZ035836">
    <property type="protein sequence ID" value="CAL1578945.1"/>
    <property type="molecule type" value="Genomic_DNA"/>
</dbReference>
<evidence type="ECO:0000313" key="6">
    <source>
        <dbReference type="EMBL" id="CAL1578917.1"/>
    </source>
</evidence>
<evidence type="ECO:0000313" key="3">
    <source>
        <dbReference type="EMBL" id="CAL1572412.1"/>
    </source>
</evidence>
<protein>
    <submittedName>
        <fullName evidence="4">Uncharacterized protein</fullName>
    </submittedName>
</protein>
<dbReference type="EMBL" id="OZ035838">
    <property type="protein sequence ID" value="CAL1585133.1"/>
    <property type="molecule type" value="Genomic_DNA"/>
</dbReference>
<proteinExistence type="predicted"/>
<dbReference type="EMBL" id="OZ035834">
    <property type="protein sequence ID" value="CAL1576099.1"/>
    <property type="molecule type" value="Genomic_DNA"/>
</dbReference>
<dbReference type="EMBL" id="OZ035833">
    <property type="protein sequence ID" value="CAL1572412.1"/>
    <property type="molecule type" value="Genomic_DNA"/>
</dbReference>
<accession>A0AAV2JLF4</accession>
<evidence type="ECO:0000313" key="2">
    <source>
        <dbReference type="EMBL" id="CAL1572361.1"/>
    </source>
</evidence>